<accession>A7VUH6</accession>
<protein>
    <submittedName>
        <fullName evidence="1">Uncharacterized protein</fullName>
    </submittedName>
</protein>
<dbReference type="HOGENOM" id="CLU_3166476_0_0_9"/>
<sequence length="47" mass="5624">MPEIPEARFSYTFLRCPAEFSRLIFPKQKRWKRFLSSSAFVEQLGLN</sequence>
<dbReference type="AlphaFoldDB" id="A7VUH6"/>
<dbReference type="EMBL" id="ABCB02000019">
    <property type="protein sequence ID" value="EDO60626.1"/>
    <property type="molecule type" value="Genomic_DNA"/>
</dbReference>
<dbReference type="Proteomes" id="UP000003490">
    <property type="component" value="Unassembled WGS sequence"/>
</dbReference>
<evidence type="ECO:0000313" key="1">
    <source>
        <dbReference type="EMBL" id="EDO60626.1"/>
    </source>
</evidence>
<gene>
    <name evidence="1" type="ORF">CLOLEP_02222</name>
</gene>
<evidence type="ECO:0000313" key="2">
    <source>
        <dbReference type="Proteomes" id="UP000003490"/>
    </source>
</evidence>
<name>A7VUH6_9FIRM</name>
<reference evidence="1 2" key="2">
    <citation type="submission" date="2007-08" db="EMBL/GenBank/DDBJ databases">
        <authorList>
            <person name="Fulton L."/>
            <person name="Clifton S."/>
            <person name="Fulton B."/>
            <person name="Xu J."/>
            <person name="Minx P."/>
            <person name="Pepin K.H."/>
            <person name="Johnson M."/>
            <person name="Thiruvilangam P."/>
            <person name="Bhonagiri V."/>
            <person name="Nash W.E."/>
            <person name="Wang C."/>
            <person name="Mardis E.R."/>
            <person name="Wilson R.K."/>
        </authorList>
    </citation>
    <scope>NUCLEOTIDE SEQUENCE [LARGE SCALE GENOMIC DNA]</scope>
    <source>
        <strain evidence="1 2">DSM 753</strain>
    </source>
</reference>
<organism evidence="1 2">
    <name type="scientific">[Clostridium] leptum DSM 753</name>
    <dbReference type="NCBI Taxonomy" id="428125"/>
    <lineage>
        <taxon>Bacteria</taxon>
        <taxon>Bacillati</taxon>
        <taxon>Bacillota</taxon>
        <taxon>Clostridia</taxon>
        <taxon>Eubacteriales</taxon>
        <taxon>Oscillospiraceae</taxon>
        <taxon>Oscillospiraceae incertae sedis</taxon>
    </lineage>
</organism>
<reference evidence="1 2" key="1">
    <citation type="submission" date="2007-08" db="EMBL/GenBank/DDBJ databases">
        <title>Draft genome sequence of Clostridium leptum (DSM 753).</title>
        <authorList>
            <person name="Sudarsanam P."/>
            <person name="Ley R."/>
            <person name="Guruge J."/>
            <person name="Turnbaugh P.J."/>
            <person name="Mahowald M."/>
            <person name="Liep D."/>
            <person name="Gordon J."/>
        </authorList>
    </citation>
    <scope>NUCLEOTIDE SEQUENCE [LARGE SCALE GENOMIC DNA]</scope>
    <source>
        <strain evidence="1 2">DSM 753</strain>
    </source>
</reference>
<proteinExistence type="predicted"/>
<comment type="caution">
    <text evidence="1">The sequence shown here is derived from an EMBL/GenBank/DDBJ whole genome shotgun (WGS) entry which is preliminary data.</text>
</comment>